<dbReference type="OrthoDB" id="5233426at2759"/>
<feature type="region of interest" description="Disordered" evidence="1">
    <location>
        <begin position="225"/>
        <end position="302"/>
    </location>
</feature>
<protein>
    <submittedName>
        <fullName evidence="2">Uncharacterized protein</fullName>
    </submittedName>
</protein>
<dbReference type="eggNOG" id="ENOG502R9M1">
    <property type="taxonomic scope" value="Eukaryota"/>
</dbReference>
<evidence type="ECO:0000256" key="1">
    <source>
        <dbReference type="SAM" id="MobiDB-lite"/>
    </source>
</evidence>
<feature type="compositionally biased region" description="Polar residues" evidence="1">
    <location>
        <begin position="232"/>
        <end position="248"/>
    </location>
</feature>
<reference evidence="2 3" key="1">
    <citation type="journal article" date="2013" name="PLoS ONE">
        <title>Genomic and secretomic analyses reveal unique features of the lignocellulolytic enzyme system of Penicillium decumbens.</title>
        <authorList>
            <person name="Liu G."/>
            <person name="Zhang L."/>
            <person name="Wei X."/>
            <person name="Zou G."/>
            <person name="Qin Y."/>
            <person name="Ma L."/>
            <person name="Li J."/>
            <person name="Zheng H."/>
            <person name="Wang S."/>
            <person name="Wang C."/>
            <person name="Xun L."/>
            <person name="Zhao G.-P."/>
            <person name="Zhou Z."/>
            <person name="Qu Y."/>
        </authorList>
    </citation>
    <scope>NUCLEOTIDE SEQUENCE [LARGE SCALE GENOMIC DNA]</scope>
    <source>
        <strain evidence="3">114-2 / CGMCC 5302</strain>
    </source>
</reference>
<accession>S8B9Z5</accession>
<sequence length="302" mass="32969">MPAQPVFRAPLGPEVSQLQRPGVLEAVNPHPDTGYAHGPVENPNPDWWPSAYLSLSLADRARYQIKAKDIADDIRAGRGPPNPRLKLNKQNWGICPVVVGPNNEMCRAWFEFQPALRRHLRQFHHGCFENPTPRGRTAIEKITGKNALYKLVLTGEWRLLNFSDEPGQGPSTNYMGLIATRCEEVAQRNPEFATRWGTVFHRGSIPEATPASQGRARTRGAEVPVTGIPMPQFTTPQAGTDTVQTPSAATAIPPSISHDSILAQEGPLQNTNTDGQNTNTNSQANTSSQASNTNTQATNNDA</sequence>
<evidence type="ECO:0000313" key="2">
    <source>
        <dbReference type="EMBL" id="EPS31627.1"/>
    </source>
</evidence>
<proteinExistence type="predicted"/>
<gene>
    <name evidence="2" type="ORF">PDE_06582</name>
</gene>
<feature type="compositionally biased region" description="Low complexity" evidence="1">
    <location>
        <begin position="269"/>
        <end position="302"/>
    </location>
</feature>
<dbReference type="EMBL" id="KB644413">
    <property type="protein sequence ID" value="EPS31627.1"/>
    <property type="molecule type" value="Genomic_DNA"/>
</dbReference>
<dbReference type="AlphaFoldDB" id="S8B9Z5"/>
<dbReference type="PhylomeDB" id="S8B9Z5"/>
<organism evidence="2 3">
    <name type="scientific">Penicillium oxalicum (strain 114-2 / CGMCC 5302)</name>
    <name type="common">Penicillium decumbens</name>
    <dbReference type="NCBI Taxonomy" id="933388"/>
    <lineage>
        <taxon>Eukaryota</taxon>
        <taxon>Fungi</taxon>
        <taxon>Dikarya</taxon>
        <taxon>Ascomycota</taxon>
        <taxon>Pezizomycotina</taxon>
        <taxon>Eurotiomycetes</taxon>
        <taxon>Eurotiomycetidae</taxon>
        <taxon>Eurotiales</taxon>
        <taxon>Aspergillaceae</taxon>
        <taxon>Penicillium</taxon>
    </lineage>
</organism>
<evidence type="ECO:0000313" key="3">
    <source>
        <dbReference type="Proteomes" id="UP000019376"/>
    </source>
</evidence>
<dbReference type="HOGENOM" id="CLU_921672_0_0_1"/>
<name>S8B9Z5_PENO1</name>
<keyword evidence="3" id="KW-1185">Reference proteome</keyword>
<dbReference type="Proteomes" id="UP000019376">
    <property type="component" value="Unassembled WGS sequence"/>
</dbReference>